<dbReference type="InterPro" id="IPR041415">
    <property type="entry name" value="BclA_C"/>
</dbReference>
<dbReference type="InterPro" id="IPR008983">
    <property type="entry name" value="Tumour_necrosis_fac-like_dom"/>
</dbReference>
<feature type="transmembrane region" description="Helical" evidence="1">
    <location>
        <begin position="98"/>
        <end position="120"/>
    </location>
</feature>
<evidence type="ECO:0000259" key="2">
    <source>
        <dbReference type="Pfam" id="PF18573"/>
    </source>
</evidence>
<proteinExistence type="predicted"/>
<dbReference type="AlphaFoldDB" id="A0A078KQH9"/>
<dbReference type="SUPFAM" id="SSF49842">
    <property type="entry name" value="TNF-like"/>
    <property type="match status" value="1"/>
</dbReference>
<keyword evidence="1" id="KW-0812">Transmembrane</keyword>
<keyword evidence="1" id="KW-0472">Membrane</keyword>
<feature type="domain" description="BclA C-terminal" evidence="2">
    <location>
        <begin position="112"/>
        <end position="218"/>
    </location>
</feature>
<evidence type="ECO:0000313" key="4">
    <source>
        <dbReference type="Proteomes" id="UP000032431"/>
    </source>
</evidence>
<name>A0A078KQH9_9FIRM</name>
<dbReference type="Proteomes" id="UP000032431">
    <property type="component" value="Chromosome I"/>
</dbReference>
<evidence type="ECO:0000313" key="3">
    <source>
        <dbReference type="EMBL" id="CDZ23380.1"/>
    </source>
</evidence>
<sequence>MSVYKSEYSNRESIWNPPADYFTYPQHFSDPECYPPKPHCFKCPYYPYPPRKPCPPRMPHFPQPYCYPIPYPYPVPYPDKPKHCPDPYPKKHRDKFRAFGYFASVTTGGAFAGGVIPLTFADPLNRNIRLIAPANTQVEIQIPGVYRIVYSVTTTSASSGVFLQLLRNGQVVSASPIPIQEGVNQNEIFLFLNRGDTLSLNLTGAVTLANGKNASILLQLISRN</sequence>
<organism evidence="3 4">
    <name type="scientific">[Clostridium] cellulosi</name>
    <dbReference type="NCBI Taxonomy" id="29343"/>
    <lineage>
        <taxon>Bacteria</taxon>
        <taxon>Bacillati</taxon>
        <taxon>Bacillota</taxon>
        <taxon>Clostridia</taxon>
        <taxon>Eubacteriales</taxon>
        <taxon>Oscillospiraceae</taxon>
        <taxon>Oscillospiraceae incertae sedis</taxon>
    </lineage>
</organism>
<reference evidence="4" key="1">
    <citation type="submission" date="2014-07" db="EMBL/GenBank/DDBJ databases">
        <authorList>
            <person name="Wibberg D."/>
        </authorList>
    </citation>
    <scope>NUCLEOTIDE SEQUENCE [LARGE SCALE GENOMIC DNA]</scope>
    <source>
        <strain evidence="4">DG5</strain>
    </source>
</reference>
<keyword evidence="1" id="KW-1133">Transmembrane helix</keyword>
<dbReference type="Pfam" id="PF18573">
    <property type="entry name" value="BclA_C"/>
    <property type="match status" value="1"/>
</dbReference>
<keyword evidence="4" id="KW-1185">Reference proteome</keyword>
<dbReference type="KEGG" id="ccel:CCDG5_0237"/>
<accession>A0A078KQH9</accession>
<dbReference type="Gene3D" id="2.60.120.40">
    <property type="match status" value="1"/>
</dbReference>
<evidence type="ECO:0000256" key="1">
    <source>
        <dbReference type="SAM" id="Phobius"/>
    </source>
</evidence>
<dbReference type="EMBL" id="LM995447">
    <property type="protein sequence ID" value="CDZ23380.1"/>
    <property type="molecule type" value="Genomic_DNA"/>
</dbReference>
<gene>
    <name evidence="3" type="ORF">CCDG5_0237</name>
</gene>
<dbReference type="HOGENOM" id="CLU_1233267_0_0_9"/>
<dbReference type="PATRIC" id="fig|29343.3.peg.242"/>
<dbReference type="STRING" id="29343.CCDG5_0237"/>
<protein>
    <recommendedName>
        <fullName evidence="2">BclA C-terminal domain-containing protein</fullName>
    </recommendedName>
</protein>